<dbReference type="Gene3D" id="2.40.50.140">
    <property type="entry name" value="Nucleic acid-binding proteins"/>
    <property type="match status" value="1"/>
</dbReference>
<dbReference type="PANTHER" id="PTHR47910:SF2">
    <property type="entry name" value="RIBULOSE BISPHOSPHATE CARBOXYLASE LARGE CHAIN, CATALYTIC DOMAIN-CONTAINING PROTEIN"/>
    <property type="match status" value="1"/>
</dbReference>
<sequence>MAPRLKIEGKTTDTPDWTCKVQIEDMSRDILSLKRKIQFKNLILVDEQEQQMRATVYGDDIDYYAGKLILLDTYLISTARVKVSLPSYGRIIHKFYWVLYKETLIEHIKPNNELEKSLHRPNIVGVVLRCGPSKYVGRTQNRCQIERAQLEDQMKKGKEFPVILGRNIGIFDLSLQTRFNSAIRINPTYPQALQLISWC</sequence>
<dbReference type="AlphaFoldDB" id="A0AAV9K5V7"/>
<proteinExistence type="predicted"/>
<evidence type="ECO:0000313" key="1">
    <source>
        <dbReference type="EMBL" id="KAK4708632.1"/>
    </source>
</evidence>
<gene>
    <name evidence="1" type="ORF">R3W88_029557</name>
</gene>
<organism evidence="1 2">
    <name type="scientific">Solanum pinnatisectum</name>
    <name type="common">tansyleaf nightshade</name>
    <dbReference type="NCBI Taxonomy" id="50273"/>
    <lineage>
        <taxon>Eukaryota</taxon>
        <taxon>Viridiplantae</taxon>
        <taxon>Streptophyta</taxon>
        <taxon>Embryophyta</taxon>
        <taxon>Tracheophyta</taxon>
        <taxon>Spermatophyta</taxon>
        <taxon>Magnoliopsida</taxon>
        <taxon>eudicotyledons</taxon>
        <taxon>Gunneridae</taxon>
        <taxon>Pentapetalae</taxon>
        <taxon>asterids</taxon>
        <taxon>lamiids</taxon>
        <taxon>Solanales</taxon>
        <taxon>Solanaceae</taxon>
        <taxon>Solanoideae</taxon>
        <taxon>Solaneae</taxon>
        <taxon>Solanum</taxon>
    </lineage>
</organism>
<accession>A0AAV9K5V7</accession>
<comment type="caution">
    <text evidence="1">The sequence shown here is derived from an EMBL/GenBank/DDBJ whole genome shotgun (WGS) entry which is preliminary data.</text>
</comment>
<dbReference type="InterPro" id="IPR012340">
    <property type="entry name" value="NA-bd_OB-fold"/>
</dbReference>
<reference evidence="1 2" key="1">
    <citation type="submission" date="2023-10" db="EMBL/GenBank/DDBJ databases">
        <title>Genome-Wide Identification Analysis in wild type Solanum Pinnatisectum Reveals Some Genes Defensing Phytophthora Infestans.</title>
        <authorList>
            <person name="Sun C."/>
        </authorList>
    </citation>
    <scope>NUCLEOTIDE SEQUENCE [LARGE SCALE GENOMIC DNA]</scope>
    <source>
        <strain evidence="1">LQN</strain>
        <tissue evidence="1">Leaf</tissue>
    </source>
</reference>
<dbReference type="Proteomes" id="UP001311915">
    <property type="component" value="Unassembled WGS sequence"/>
</dbReference>
<evidence type="ECO:0000313" key="2">
    <source>
        <dbReference type="Proteomes" id="UP001311915"/>
    </source>
</evidence>
<keyword evidence="2" id="KW-1185">Reference proteome</keyword>
<dbReference type="EMBL" id="JAWPEI010000012">
    <property type="protein sequence ID" value="KAK4708632.1"/>
    <property type="molecule type" value="Genomic_DNA"/>
</dbReference>
<dbReference type="PANTHER" id="PTHR47910">
    <property type="entry name" value="RIBULOSE BISPHOSPHATE CARBOXYLASE LARGE CHAIN, CATALYTIC DOMAIN-CONTAINING PROTEIN"/>
    <property type="match status" value="1"/>
</dbReference>
<name>A0AAV9K5V7_9SOLN</name>
<protein>
    <submittedName>
        <fullName evidence="1">Uncharacterized protein</fullName>
    </submittedName>
</protein>
<dbReference type="SUPFAM" id="SSF50249">
    <property type="entry name" value="Nucleic acid-binding proteins"/>
    <property type="match status" value="1"/>
</dbReference>